<dbReference type="InterPro" id="IPR029032">
    <property type="entry name" value="AhpD-like"/>
</dbReference>
<dbReference type="AlphaFoldDB" id="A0A845SMA4"/>
<dbReference type="PANTHER" id="PTHR35446:SF2">
    <property type="entry name" value="CARBOXYMUCONOLACTONE DECARBOXYLASE-LIKE DOMAIN-CONTAINING PROTEIN"/>
    <property type="match status" value="1"/>
</dbReference>
<dbReference type="PROSITE" id="PS00019">
    <property type="entry name" value="ACTININ_1"/>
    <property type="match status" value="1"/>
</dbReference>
<organism evidence="3 4">
    <name type="scientific">Acerihabitans arboris</name>
    <dbReference type="NCBI Taxonomy" id="2691583"/>
    <lineage>
        <taxon>Bacteria</taxon>
        <taxon>Pseudomonadati</taxon>
        <taxon>Pseudomonadota</taxon>
        <taxon>Gammaproteobacteria</taxon>
        <taxon>Enterobacterales</taxon>
        <taxon>Pectobacteriaceae</taxon>
        <taxon>Acerihabitans</taxon>
    </lineage>
</organism>
<name>A0A845SMA4_9GAMM</name>
<comment type="caution">
    <text evidence="3">The sequence shown here is derived from an EMBL/GenBank/DDBJ whole genome shotgun (WGS) entry which is preliminary data.</text>
</comment>
<dbReference type="RefSeq" id="WP_162366800.1">
    <property type="nucleotide sequence ID" value="NZ_WUBS01000010.1"/>
</dbReference>
<accession>A0A845SMA4</accession>
<dbReference type="GO" id="GO:0051920">
    <property type="term" value="F:peroxiredoxin activity"/>
    <property type="evidence" value="ECO:0007669"/>
    <property type="project" value="InterPro"/>
</dbReference>
<gene>
    <name evidence="3" type="ORF">GRH90_15170</name>
</gene>
<protein>
    <submittedName>
        <fullName evidence="3">Alkylhydroperoxidase domain protein</fullName>
    </submittedName>
</protein>
<dbReference type="InterPro" id="IPR004675">
    <property type="entry name" value="AhpD_core"/>
</dbReference>
<evidence type="ECO:0000259" key="2">
    <source>
        <dbReference type="Pfam" id="PF02627"/>
    </source>
</evidence>
<proteinExistence type="predicted"/>
<dbReference type="PANTHER" id="PTHR35446">
    <property type="entry name" value="SI:CH211-175M2.5"/>
    <property type="match status" value="1"/>
</dbReference>
<evidence type="ECO:0000313" key="3">
    <source>
        <dbReference type="EMBL" id="NDL64084.1"/>
    </source>
</evidence>
<dbReference type="Gene3D" id="1.20.1290.10">
    <property type="entry name" value="AhpD-like"/>
    <property type="match status" value="2"/>
</dbReference>
<evidence type="ECO:0000256" key="1">
    <source>
        <dbReference type="SAM" id="MobiDB-lite"/>
    </source>
</evidence>
<reference evidence="3 4" key="1">
    <citation type="submission" date="2019-12" db="EMBL/GenBank/DDBJ databases">
        <authorList>
            <person name="Lee S.D."/>
        </authorList>
    </citation>
    <scope>NUCLEOTIDE SEQUENCE [LARGE SCALE GENOMIC DNA]</scope>
    <source>
        <strain evidence="3 4">SAP-6</strain>
    </source>
</reference>
<feature type="region of interest" description="Disordered" evidence="1">
    <location>
        <begin position="160"/>
        <end position="185"/>
    </location>
</feature>
<dbReference type="Pfam" id="PF02627">
    <property type="entry name" value="CMD"/>
    <property type="match status" value="1"/>
</dbReference>
<dbReference type="InterPro" id="IPR003779">
    <property type="entry name" value="CMD-like"/>
</dbReference>
<dbReference type="NCBIfam" id="TIGR00778">
    <property type="entry name" value="ahpD_dom"/>
    <property type="match status" value="1"/>
</dbReference>
<keyword evidence="3" id="KW-0560">Oxidoreductase</keyword>
<dbReference type="InterPro" id="IPR023923">
    <property type="entry name" value="AhpD_Avi7169"/>
</dbReference>
<keyword evidence="3" id="KW-0575">Peroxidase</keyword>
<dbReference type="NCBIfam" id="TIGR04030">
    <property type="entry name" value="perox_Avi_7169"/>
    <property type="match status" value="1"/>
</dbReference>
<dbReference type="NCBIfam" id="TIGR01926">
    <property type="entry name" value="peroxid_rel"/>
    <property type="match status" value="1"/>
</dbReference>
<dbReference type="SUPFAM" id="SSF69118">
    <property type="entry name" value="AhpD-like"/>
    <property type="match status" value="2"/>
</dbReference>
<dbReference type="Proteomes" id="UP000461443">
    <property type="component" value="Unassembled WGS sequence"/>
</dbReference>
<keyword evidence="4" id="KW-1185">Reference proteome</keyword>
<sequence length="375" mass="40517">MTSTQASVDVLDQLADIAPDSPLAAARTTRDAATSHIQGSYRALFTAGDGIDFPLPERFEVARQVALWHGDSRLADHYAALQAAVAPPAGGARLEAALSHAQLLSHHPAGATPGHLAGLRRVGWSLDAIVTLSQLIAFVSFQSRLLRGYRLINHQPVANPSDQAAPAGRWRTGGRTHQERSAPQAFTQRELGWEPWIAAKKLTEFSPQQQTTLVNNGHADSDYFRLLGRNLAVLEQRTLTDKGIFYTSGGLTRKERELAAAVASKVNGCIYCASVHARKASQLSKRPDDIQRLLDIPSGSVLSTGQSPRWQAIIDFAAALSASPAVAGVGQLTRLRELGLSDLELLDLVQATAFFAWANRLMLTLGEPFDDEARP</sequence>
<dbReference type="InterPro" id="IPR001589">
    <property type="entry name" value="Actinin_actin-bd_CS"/>
</dbReference>
<feature type="domain" description="Carboxymuconolactone decarboxylase-like" evidence="2">
    <location>
        <begin position="233"/>
        <end position="296"/>
    </location>
</feature>
<reference evidence="3 4" key="2">
    <citation type="submission" date="2020-02" db="EMBL/GenBank/DDBJ databases">
        <title>The new genus of Enterobacteriales.</title>
        <authorList>
            <person name="Kim I.S."/>
        </authorList>
    </citation>
    <scope>NUCLEOTIDE SEQUENCE [LARGE SCALE GENOMIC DNA]</scope>
    <source>
        <strain evidence="3 4">SAP-6</strain>
    </source>
</reference>
<evidence type="ECO:0000313" key="4">
    <source>
        <dbReference type="Proteomes" id="UP000461443"/>
    </source>
</evidence>
<dbReference type="InterPro" id="IPR010195">
    <property type="entry name" value="Uncharacterised_peroxidase-rel"/>
</dbReference>
<dbReference type="EMBL" id="WUBS01000010">
    <property type="protein sequence ID" value="NDL64084.1"/>
    <property type="molecule type" value="Genomic_DNA"/>
</dbReference>